<evidence type="ECO:0000256" key="14">
    <source>
        <dbReference type="ARBA" id="ARBA00023098"/>
    </source>
</evidence>
<comment type="catalytic activity">
    <reaction evidence="1 18">
        <text>a 1,2-diacyl-sn-glycero-3-phosphate + CTP + H(+) = a CDP-1,2-diacyl-sn-glycerol + diphosphate</text>
        <dbReference type="Rhea" id="RHEA:16229"/>
        <dbReference type="ChEBI" id="CHEBI:15378"/>
        <dbReference type="ChEBI" id="CHEBI:33019"/>
        <dbReference type="ChEBI" id="CHEBI:37563"/>
        <dbReference type="ChEBI" id="CHEBI:58332"/>
        <dbReference type="ChEBI" id="CHEBI:58608"/>
        <dbReference type="EC" id="2.7.7.41"/>
    </reaction>
</comment>
<dbReference type="PANTHER" id="PTHR46382">
    <property type="entry name" value="PHOSPHATIDATE CYTIDYLYLTRANSFERASE"/>
    <property type="match status" value="1"/>
</dbReference>
<accession>A0A545TQ91</accession>
<sequence length="268" mass="28194">MQRVLTAVVLAPPVLLALYFGTPYSDLLILLAAGVAAWEWSRLCNRGTLDVTAGLVIGAVLAAVLAAELGLYSVSAWVVVVGAMATAVLASNRQHESVAWMVGGVIYLSWTFISFVWLSQPEIFGYQGIFWLLFVVWATDIGAYAAGRSIGGPKLAPRFSPNKTWSGLIGGALAAVAISLAVGAWVFSGGDPAYLGPPWGYLVMAGVVLAVVAQMGDLFESRLKRQFDAKDSSRIIPGHGGVLDRIDGLLAASLACAAAVWLGQRMGL</sequence>
<evidence type="ECO:0000313" key="20">
    <source>
        <dbReference type="EMBL" id="TQV79392.1"/>
    </source>
</evidence>
<dbReference type="GO" id="GO:0016024">
    <property type="term" value="P:CDP-diacylglycerol biosynthetic process"/>
    <property type="evidence" value="ECO:0007669"/>
    <property type="project" value="UniProtKB-UniPathway"/>
</dbReference>
<keyword evidence="12 18" id="KW-0548">Nucleotidyltransferase</keyword>
<dbReference type="EC" id="2.7.7.41" evidence="6 18"/>
<keyword evidence="9" id="KW-0444">Lipid biosynthesis</keyword>
<feature type="transmembrane region" description="Helical" evidence="19">
    <location>
        <begin position="74"/>
        <end position="91"/>
    </location>
</feature>
<evidence type="ECO:0000256" key="6">
    <source>
        <dbReference type="ARBA" id="ARBA00012487"/>
    </source>
</evidence>
<evidence type="ECO:0000256" key="9">
    <source>
        <dbReference type="ARBA" id="ARBA00022516"/>
    </source>
</evidence>
<evidence type="ECO:0000256" key="2">
    <source>
        <dbReference type="ARBA" id="ARBA00004651"/>
    </source>
</evidence>
<keyword evidence="16" id="KW-0594">Phospholipid biosynthesis</keyword>
<keyword evidence="13 19" id="KW-1133">Transmembrane helix</keyword>
<dbReference type="GO" id="GO:0005886">
    <property type="term" value="C:plasma membrane"/>
    <property type="evidence" value="ECO:0007669"/>
    <property type="project" value="UniProtKB-SubCell"/>
</dbReference>
<gene>
    <name evidence="20" type="ORF">FKG95_15765</name>
</gene>
<comment type="pathway">
    <text evidence="4">Lipid metabolism.</text>
</comment>
<evidence type="ECO:0000256" key="4">
    <source>
        <dbReference type="ARBA" id="ARBA00005189"/>
    </source>
</evidence>
<dbReference type="UniPathway" id="UPA00557">
    <property type="reaction ID" value="UER00614"/>
</dbReference>
<evidence type="ECO:0000256" key="3">
    <source>
        <dbReference type="ARBA" id="ARBA00005119"/>
    </source>
</evidence>
<dbReference type="GO" id="GO:0004605">
    <property type="term" value="F:phosphatidate cytidylyltransferase activity"/>
    <property type="evidence" value="ECO:0007669"/>
    <property type="project" value="UniProtKB-EC"/>
</dbReference>
<dbReference type="EMBL" id="VHSH01000005">
    <property type="protein sequence ID" value="TQV79392.1"/>
    <property type="molecule type" value="Genomic_DNA"/>
</dbReference>
<dbReference type="OrthoDB" id="9799199at2"/>
<comment type="subcellular location">
    <subcellularLocation>
        <location evidence="2">Cell membrane</location>
        <topology evidence="2">Multi-pass membrane protein</topology>
    </subcellularLocation>
</comment>
<dbReference type="Proteomes" id="UP000315252">
    <property type="component" value="Unassembled WGS sequence"/>
</dbReference>
<feature type="transmembrane region" description="Helical" evidence="19">
    <location>
        <begin position="199"/>
        <end position="219"/>
    </location>
</feature>
<proteinExistence type="inferred from homology"/>
<keyword evidence="8" id="KW-1003">Cell membrane</keyword>
<feature type="transmembrane region" description="Helical" evidence="19">
    <location>
        <begin position="98"/>
        <end position="118"/>
    </location>
</feature>
<evidence type="ECO:0000256" key="18">
    <source>
        <dbReference type="RuleBase" id="RU003938"/>
    </source>
</evidence>
<evidence type="ECO:0000256" key="11">
    <source>
        <dbReference type="ARBA" id="ARBA00022692"/>
    </source>
</evidence>
<keyword evidence="21" id="KW-1185">Reference proteome</keyword>
<dbReference type="Pfam" id="PF01148">
    <property type="entry name" value="CTP_transf_1"/>
    <property type="match status" value="1"/>
</dbReference>
<reference evidence="20 21" key="1">
    <citation type="submission" date="2019-06" db="EMBL/GenBank/DDBJ databases">
        <title>Whole genome sequence for Rhodospirillaceae sp. R148.</title>
        <authorList>
            <person name="Wang G."/>
        </authorList>
    </citation>
    <scope>NUCLEOTIDE SEQUENCE [LARGE SCALE GENOMIC DNA]</scope>
    <source>
        <strain evidence="20 21">R148</strain>
    </source>
</reference>
<evidence type="ECO:0000313" key="21">
    <source>
        <dbReference type="Proteomes" id="UP000315252"/>
    </source>
</evidence>
<evidence type="ECO:0000256" key="17">
    <source>
        <dbReference type="ARBA" id="ARBA00023264"/>
    </source>
</evidence>
<comment type="similarity">
    <text evidence="5 18">Belongs to the CDS family.</text>
</comment>
<dbReference type="PROSITE" id="PS01315">
    <property type="entry name" value="CDS"/>
    <property type="match status" value="1"/>
</dbReference>
<dbReference type="AlphaFoldDB" id="A0A545TQ91"/>
<evidence type="ECO:0000256" key="13">
    <source>
        <dbReference type="ARBA" id="ARBA00022989"/>
    </source>
</evidence>
<dbReference type="InterPro" id="IPR000374">
    <property type="entry name" value="PC_trans"/>
</dbReference>
<keyword evidence="17" id="KW-1208">Phospholipid metabolism</keyword>
<keyword evidence="14" id="KW-0443">Lipid metabolism</keyword>
<evidence type="ECO:0000256" key="19">
    <source>
        <dbReference type="SAM" id="Phobius"/>
    </source>
</evidence>
<feature type="transmembrane region" description="Helical" evidence="19">
    <location>
        <begin position="167"/>
        <end position="187"/>
    </location>
</feature>
<evidence type="ECO:0000256" key="1">
    <source>
        <dbReference type="ARBA" id="ARBA00001698"/>
    </source>
</evidence>
<organism evidence="20 21">
    <name type="scientific">Denitrobaculum tricleocarpae</name>
    <dbReference type="NCBI Taxonomy" id="2591009"/>
    <lineage>
        <taxon>Bacteria</taxon>
        <taxon>Pseudomonadati</taxon>
        <taxon>Pseudomonadota</taxon>
        <taxon>Alphaproteobacteria</taxon>
        <taxon>Rhodospirillales</taxon>
        <taxon>Rhodospirillaceae</taxon>
        <taxon>Denitrobaculum</taxon>
    </lineage>
</organism>
<evidence type="ECO:0000256" key="8">
    <source>
        <dbReference type="ARBA" id="ARBA00022475"/>
    </source>
</evidence>
<comment type="caution">
    <text evidence="20">The sequence shown here is derived from an EMBL/GenBank/DDBJ whole genome shotgun (WGS) entry which is preliminary data.</text>
</comment>
<protein>
    <recommendedName>
        <fullName evidence="7 18">Phosphatidate cytidylyltransferase</fullName>
        <ecNumber evidence="6 18">2.7.7.41</ecNumber>
    </recommendedName>
</protein>
<evidence type="ECO:0000256" key="12">
    <source>
        <dbReference type="ARBA" id="ARBA00022695"/>
    </source>
</evidence>
<feature type="transmembrane region" description="Helical" evidence="19">
    <location>
        <begin position="124"/>
        <end position="146"/>
    </location>
</feature>
<keyword evidence="10 18" id="KW-0808">Transferase</keyword>
<evidence type="ECO:0000256" key="7">
    <source>
        <dbReference type="ARBA" id="ARBA00019373"/>
    </source>
</evidence>
<evidence type="ECO:0000256" key="16">
    <source>
        <dbReference type="ARBA" id="ARBA00023209"/>
    </source>
</evidence>
<evidence type="ECO:0000256" key="15">
    <source>
        <dbReference type="ARBA" id="ARBA00023136"/>
    </source>
</evidence>
<keyword evidence="15 19" id="KW-0472">Membrane</keyword>
<name>A0A545TQ91_9PROT</name>
<evidence type="ECO:0000256" key="10">
    <source>
        <dbReference type="ARBA" id="ARBA00022679"/>
    </source>
</evidence>
<dbReference type="PANTHER" id="PTHR46382:SF1">
    <property type="entry name" value="PHOSPHATIDATE CYTIDYLYLTRANSFERASE"/>
    <property type="match status" value="1"/>
</dbReference>
<evidence type="ECO:0000256" key="5">
    <source>
        <dbReference type="ARBA" id="ARBA00010185"/>
    </source>
</evidence>
<feature type="transmembrane region" description="Helical" evidence="19">
    <location>
        <begin position="51"/>
        <end position="68"/>
    </location>
</feature>
<keyword evidence="11 18" id="KW-0812">Transmembrane</keyword>
<comment type="pathway">
    <text evidence="3 18">Phospholipid metabolism; CDP-diacylglycerol biosynthesis; CDP-diacylglycerol from sn-glycerol 3-phosphate: step 3/3.</text>
</comment>